<evidence type="ECO:0000259" key="10">
    <source>
        <dbReference type="Pfam" id="PF15706"/>
    </source>
</evidence>
<dbReference type="Pfam" id="PF23481">
    <property type="entry name" value="Ig_TMEM132_2nd"/>
    <property type="match status" value="1"/>
</dbReference>
<name>A0AAJ7WME3_PETMA</name>
<feature type="domain" description="Transmembrane protein TMEM132 cohesin-like" evidence="12">
    <location>
        <begin position="282"/>
        <end position="430"/>
    </location>
</feature>
<dbReference type="Pfam" id="PF23486">
    <property type="entry name" value="Ig_TMEM132_5th"/>
    <property type="match status" value="1"/>
</dbReference>
<dbReference type="InterPro" id="IPR026307">
    <property type="entry name" value="TMEM132"/>
</dbReference>
<feature type="signal peptide" evidence="8">
    <location>
        <begin position="1"/>
        <end position="36"/>
    </location>
</feature>
<evidence type="ECO:0000256" key="5">
    <source>
        <dbReference type="ARBA" id="ARBA00023136"/>
    </source>
</evidence>
<dbReference type="InterPro" id="IPR031435">
    <property type="entry name" value="TMEM132_N"/>
</dbReference>
<feature type="transmembrane region" description="Helical" evidence="7">
    <location>
        <begin position="872"/>
        <end position="897"/>
    </location>
</feature>
<evidence type="ECO:0000256" key="7">
    <source>
        <dbReference type="SAM" id="Phobius"/>
    </source>
</evidence>
<evidence type="ECO:0000259" key="15">
    <source>
        <dbReference type="Pfam" id="PF23487"/>
    </source>
</evidence>
<keyword evidence="16" id="KW-1185">Reference proteome</keyword>
<feature type="compositionally biased region" description="Basic and acidic residues" evidence="6">
    <location>
        <begin position="827"/>
        <end position="841"/>
    </location>
</feature>
<comment type="similarity">
    <text evidence="2">Belongs to the TMEM132 family.</text>
</comment>
<accession>A0AAJ7WME3</accession>
<evidence type="ECO:0000256" key="2">
    <source>
        <dbReference type="ARBA" id="ARBA00006166"/>
    </source>
</evidence>
<feature type="chain" id="PRO_5042499401" evidence="8">
    <location>
        <begin position="37"/>
        <end position="1050"/>
    </location>
</feature>
<evidence type="ECO:0000259" key="12">
    <source>
        <dbReference type="Pfam" id="PF23039"/>
    </source>
</evidence>
<evidence type="ECO:0000313" key="17">
    <source>
        <dbReference type="RefSeq" id="XP_032803106.1"/>
    </source>
</evidence>
<dbReference type="Pfam" id="PF15706">
    <property type="entry name" value="TMEM132_C"/>
    <property type="match status" value="1"/>
</dbReference>
<evidence type="ECO:0000256" key="4">
    <source>
        <dbReference type="ARBA" id="ARBA00022989"/>
    </source>
</evidence>
<evidence type="ECO:0000259" key="13">
    <source>
        <dbReference type="Pfam" id="PF23481"/>
    </source>
</evidence>
<dbReference type="Proteomes" id="UP001318040">
    <property type="component" value="Chromosome 5"/>
</dbReference>
<keyword evidence="8" id="KW-0732">Signal</keyword>
<dbReference type="PANTHER" id="PTHR13388">
    <property type="entry name" value="DETONATOR, ISOFORM E"/>
    <property type="match status" value="1"/>
</dbReference>
<dbReference type="InterPro" id="IPR055422">
    <property type="entry name" value="Ig_TMEM132_2nd"/>
</dbReference>
<evidence type="ECO:0000256" key="3">
    <source>
        <dbReference type="ARBA" id="ARBA00022692"/>
    </source>
</evidence>
<keyword evidence="3 7" id="KW-0812">Transmembrane</keyword>
<sequence length="1050" mass="114992">MSVPGVVPGAAQCGAALLRIHLPVLLLLLLNGLLEAAKVSSDSSRMSTNSVFNYELLNAETSFFLKQMNEDIEIDPTTLQVHAQPFFVFSTSMQPIFNVTYGPFSTWKPVPMSIHGLRNPSQQQSLSDLNTNWKLKSFLTENIIFSNRPIIQVLFCLLGRDWDKNSASEKMPCVDLHVFFGAQELRTSCQLKGKLGMCLGEINLPSGWFLPGDLTSNGDSPESLPVDLYYALRSPDESGNCAPAGSQGLTYVHVLGKEETRTDLQWVGSVQLLQTPKSPPCHEVRLDDNVVIYLPARSIRHGEIIRIPVGLLKNSSVEHFALRVKGKKGVNLLEIHPSNPEVWAVNKEINSGAKHTTILVEVSKMPSPPAASASGETGSAEILQLEFELENITSQTVTRRILWHVAYDGQSAPSEHDRITSELTVSQHDIVGLVAIAPAEELLNTAVLTGRTVALPLRVLVVEESGLVTDVSEEAQCYSLDEDVLKVSAGCEYAYVNGKERQGSTRARVHVSYEHMRASLDLTVWMPKLPLQIQISDTVLNPINGWQTLGPSTGRKPPDKNCLPQYQHAALRVYTRFFSDALEEGDRVAYLAGPGWTLDVTALVRENVIVKDQKVASIGDGDVLIGTAPGSTMLQVLSPLSDSILGERAVTVSEEKVSVSGLHVTLLSGLSLSLRASSSEPSVVVASTTGLGIFTASKQKGTLRAWIQFSDGTTPPLHLYQPKDYNIVVSTLQKHILSIDVNPHSPMPMIIAEGEGNGRIKVELKNAHVCQNSVEPSTLITSAIFVPVNFIDLGGQPLENDAQPSTSSNTDIGRTHPGQWNNGNDGSQDRRGSVDNEKPADNRNIPDTSPSGNKDLEEQLSQKPRRLSDLQIGMYTLLSVFCLAILMFLVNCLFYAVQYRKRHTRRGQQEEMAHSHEWVSLKNSSSTISARALDAKEPYPATVNHIVDDGGFGSGSSPKIYIQTHRHRHALEAPPQSEESHRKFDLSTSPTSQRKKVTFATFTASSPCEIPRHHSCSGLVSENEAITSFISNAEIMGEVKTVTDFAQRRE</sequence>
<keyword evidence="5 7" id="KW-0472">Membrane</keyword>
<dbReference type="InterPro" id="IPR055424">
    <property type="entry name" value="Ig_TMEM132_6th"/>
</dbReference>
<organism evidence="16 17">
    <name type="scientific">Petromyzon marinus</name>
    <name type="common">Sea lamprey</name>
    <dbReference type="NCBI Taxonomy" id="7757"/>
    <lineage>
        <taxon>Eukaryota</taxon>
        <taxon>Metazoa</taxon>
        <taxon>Chordata</taxon>
        <taxon>Craniata</taxon>
        <taxon>Vertebrata</taxon>
        <taxon>Cyclostomata</taxon>
        <taxon>Hyperoartia</taxon>
        <taxon>Petromyzontiformes</taxon>
        <taxon>Petromyzontidae</taxon>
        <taxon>Petromyzon</taxon>
    </lineage>
</organism>
<dbReference type="InterPro" id="IPR031436">
    <property type="entry name" value="TMEM132_C"/>
</dbReference>
<dbReference type="PANTHER" id="PTHR13388:SF11">
    <property type="entry name" value="DETONATOR, ISOFORM E"/>
    <property type="match status" value="1"/>
</dbReference>
<dbReference type="KEGG" id="pmrn:116939154"/>
<proteinExistence type="inferred from homology"/>
<evidence type="ECO:0000256" key="8">
    <source>
        <dbReference type="SAM" id="SignalP"/>
    </source>
</evidence>
<dbReference type="Pfam" id="PF23039">
    <property type="entry name" value="TMEM132_3rd"/>
    <property type="match status" value="1"/>
</dbReference>
<feature type="compositionally biased region" description="Polar residues" evidence="6">
    <location>
        <begin position="802"/>
        <end position="826"/>
    </location>
</feature>
<dbReference type="GO" id="GO:0016020">
    <property type="term" value="C:membrane"/>
    <property type="evidence" value="ECO:0007669"/>
    <property type="project" value="UniProtKB-SubCell"/>
</dbReference>
<feature type="region of interest" description="Disordered" evidence="6">
    <location>
        <begin position="797"/>
        <end position="862"/>
    </location>
</feature>
<evidence type="ECO:0000259" key="9">
    <source>
        <dbReference type="Pfam" id="PF15705"/>
    </source>
</evidence>
<dbReference type="AlphaFoldDB" id="A0AAJ7WME3"/>
<protein>
    <submittedName>
        <fullName evidence="17">Transmembrane protein 132C-like</fullName>
    </submittedName>
</protein>
<dbReference type="InterPro" id="IPR055421">
    <property type="entry name" value="TMEM132_3rd"/>
</dbReference>
<dbReference type="InterPro" id="IPR031437">
    <property type="entry name" value="Ig_TMEM132_4th"/>
</dbReference>
<reference evidence="17" key="1">
    <citation type="submission" date="2025-08" db="UniProtKB">
        <authorList>
            <consortium name="RefSeq"/>
        </authorList>
    </citation>
    <scope>IDENTIFICATION</scope>
    <source>
        <tissue evidence="17">Sperm</tissue>
    </source>
</reference>
<feature type="domain" description="Transmembrane protein TMEM132 second Ig-like" evidence="13">
    <location>
        <begin position="134"/>
        <end position="247"/>
    </location>
</feature>
<dbReference type="Pfam" id="PF23487">
    <property type="entry name" value="Ig_TMEM132_6th"/>
    <property type="match status" value="1"/>
</dbReference>
<dbReference type="RefSeq" id="XP_032803106.1">
    <property type="nucleotide sequence ID" value="XM_032947215.1"/>
</dbReference>
<gene>
    <name evidence="17" type="primary">LOC116939154</name>
</gene>
<feature type="domain" description="Transmembrane protein TMEM132 N-terminal" evidence="9">
    <location>
        <begin position="53"/>
        <end position="112"/>
    </location>
</feature>
<comment type="subcellular location">
    <subcellularLocation>
        <location evidence="1">Membrane</location>
        <topology evidence="1">Single-pass type I membrane protein</topology>
    </subcellularLocation>
</comment>
<dbReference type="InterPro" id="IPR055423">
    <property type="entry name" value="Ig_TMEM132_5th"/>
</dbReference>
<evidence type="ECO:0000259" key="11">
    <source>
        <dbReference type="Pfam" id="PF16070"/>
    </source>
</evidence>
<feature type="domain" description="Transmembrane protein family 132 fourth" evidence="11">
    <location>
        <begin position="432"/>
        <end position="529"/>
    </location>
</feature>
<evidence type="ECO:0000259" key="14">
    <source>
        <dbReference type="Pfam" id="PF23486"/>
    </source>
</evidence>
<evidence type="ECO:0000256" key="6">
    <source>
        <dbReference type="SAM" id="MobiDB-lite"/>
    </source>
</evidence>
<feature type="domain" description="Transmembrane protein TMEM132 C-terminal" evidence="10">
    <location>
        <begin position="852"/>
        <end position="924"/>
    </location>
</feature>
<dbReference type="GeneID" id="116939154"/>
<keyword evidence="4 7" id="KW-1133">Transmembrane helix</keyword>
<evidence type="ECO:0000313" key="16">
    <source>
        <dbReference type="Proteomes" id="UP001318040"/>
    </source>
</evidence>
<dbReference type="Pfam" id="PF15705">
    <property type="entry name" value="TMEM132_N"/>
    <property type="match status" value="1"/>
</dbReference>
<dbReference type="Pfam" id="PF16070">
    <property type="entry name" value="Ig_TMEM132_4th"/>
    <property type="match status" value="1"/>
</dbReference>
<feature type="domain" description="Transmembrane protein TMEM132 sixth" evidence="15">
    <location>
        <begin position="658"/>
        <end position="771"/>
    </location>
</feature>
<feature type="domain" description="Transmembrane protein TMEM132 fifth" evidence="14">
    <location>
        <begin position="532"/>
        <end position="657"/>
    </location>
</feature>
<evidence type="ECO:0000256" key="1">
    <source>
        <dbReference type="ARBA" id="ARBA00004479"/>
    </source>
</evidence>